<name>A0A0R2FUZ4_9LACO</name>
<dbReference type="EMBL" id="JQAZ01000002">
    <property type="protein sequence ID" value="KRN32921.1"/>
    <property type="molecule type" value="Genomic_DNA"/>
</dbReference>
<dbReference type="InterPro" id="IPR036412">
    <property type="entry name" value="HAD-like_sf"/>
</dbReference>
<dbReference type="InterPro" id="IPR023299">
    <property type="entry name" value="ATPase_P-typ_cyto_dom_N"/>
</dbReference>
<sequence>MAFLEKVQGLTSAQAQTKLKQDGPNEVAMKQTTFWGSVLKRLWEPSAWILEVALLLEFALGKWVQAVFVLLLLLFAAVNGAVQEKRASKVLGNLTQQLVPLVSVLRDGQWQQVPSKELVVGDVIRLKSGDVIPADVEILTAPLEVDESSITGESQAVKHDPNATAYAGTAVEWGESLAQVTATGKNSRAGKTITLVSTSQSPGHLQKLLGKVIQYLAILDAVLAVILTIAALIRGENILALAPFLAVLVIATIPIAMPSSFAVANSVEARTLSREQVLVSDLTGIQNAANLNLLLVDKTGTITANKPEVIKITPIGKQFSDQQLLTLAVSATDFKAPSEVDRAIQMAAHRHQAQPLTGTDNLLFNPQVGYSALTVPVNGKSARIKLGSYHVLTGHAADKNVLGRQVALAVDDQVVGVFTLQDQPRPDSAKSIAAIKARGVKVIMLTGDGQATAQKVATEVGLDGQVISSADLAQKPQLAQLAGIADVLPENKLAIVKQFQQAGYIVGMTGDGVNDAPALKQADVGIAVKSAVDIAKKAAKVILMVDGLSRIVDLLDSGHRVYSRMMTWTITKLARTAELTVLLTVGYLVTHFFPLSLNAIVLVAILNDLVTLALGTDNTTITTHPETWNLGKLSRLASVFTVGWIVTGIVFGHELVASGMAHGQVSTILFLYLLFSAMLTILMTRTKKFFWQSRPSNGVLTAITLNCLLAIVLSVTGVAVTAISWAWIGIVFVLVLIVGIILDAIQVGFYQHK</sequence>
<evidence type="ECO:0000313" key="11">
    <source>
        <dbReference type="Proteomes" id="UP000051645"/>
    </source>
</evidence>
<accession>A0A0R2FUZ4</accession>
<feature type="transmembrane region" description="Helical" evidence="7">
    <location>
        <begin position="725"/>
        <end position="745"/>
    </location>
</feature>
<dbReference type="EMBL" id="JQAT01000002">
    <property type="protein sequence ID" value="KRN28669.1"/>
    <property type="molecule type" value="Genomic_DNA"/>
</dbReference>
<dbReference type="NCBIfam" id="TIGR01494">
    <property type="entry name" value="ATPase_P-type"/>
    <property type="match status" value="2"/>
</dbReference>
<protein>
    <recommendedName>
        <fullName evidence="8">Cation-transporting P-type ATPase N-terminal domain-containing protein</fullName>
    </recommendedName>
</protein>
<dbReference type="GO" id="GO:0016020">
    <property type="term" value="C:membrane"/>
    <property type="evidence" value="ECO:0007669"/>
    <property type="project" value="UniProtKB-SubCell"/>
</dbReference>
<dbReference type="STRING" id="81857.IV38_GL000872"/>
<comment type="caution">
    <text evidence="9">The sequence shown here is derived from an EMBL/GenBank/DDBJ whole genome shotgun (WGS) entry which is preliminary data.</text>
</comment>
<proteinExistence type="predicted"/>
<keyword evidence="11" id="KW-1185">Reference proteome</keyword>
<dbReference type="SUPFAM" id="SSF81660">
    <property type="entry name" value="Metal cation-transporting ATPase, ATP-binding domain N"/>
    <property type="match status" value="1"/>
</dbReference>
<dbReference type="InterPro" id="IPR023298">
    <property type="entry name" value="ATPase_P-typ_TM_dom_sf"/>
</dbReference>
<dbReference type="PANTHER" id="PTHR42861">
    <property type="entry name" value="CALCIUM-TRANSPORTING ATPASE"/>
    <property type="match status" value="1"/>
</dbReference>
<evidence type="ECO:0000313" key="9">
    <source>
        <dbReference type="EMBL" id="KRN28669.1"/>
    </source>
</evidence>
<evidence type="ECO:0000256" key="4">
    <source>
        <dbReference type="ARBA" id="ARBA00022840"/>
    </source>
</evidence>
<evidence type="ECO:0000256" key="7">
    <source>
        <dbReference type="SAM" id="Phobius"/>
    </source>
</evidence>
<evidence type="ECO:0000313" key="10">
    <source>
        <dbReference type="EMBL" id="KRN32921.1"/>
    </source>
</evidence>
<dbReference type="InterPro" id="IPR001757">
    <property type="entry name" value="P_typ_ATPase"/>
</dbReference>
<evidence type="ECO:0000259" key="8">
    <source>
        <dbReference type="SMART" id="SM00831"/>
    </source>
</evidence>
<dbReference type="SMART" id="SM00831">
    <property type="entry name" value="Cation_ATPase_N"/>
    <property type="match status" value="1"/>
</dbReference>
<dbReference type="SUPFAM" id="SSF56784">
    <property type="entry name" value="HAD-like"/>
    <property type="match status" value="1"/>
</dbReference>
<feature type="transmembrane region" description="Helical" evidence="7">
    <location>
        <begin position="668"/>
        <end position="686"/>
    </location>
</feature>
<dbReference type="Pfam" id="PF00702">
    <property type="entry name" value="Hydrolase"/>
    <property type="match status" value="1"/>
</dbReference>
<keyword evidence="6 7" id="KW-0472">Membrane</keyword>
<dbReference type="Proteomes" id="UP000051751">
    <property type="component" value="Unassembled WGS sequence"/>
</dbReference>
<feature type="domain" description="Cation-transporting P-type ATPase N-terminal" evidence="8">
    <location>
        <begin position="1"/>
        <end position="62"/>
    </location>
</feature>
<feature type="transmembrane region" description="Helical" evidence="7">
    <location>
        <begin position="636"/>
        <end position="656"/>
    </location>
</feature>
<dbReference type="AlphaFoldDB" id="A0A0R2FUZ4"/>
<evidence type="ECO:0000256" key="1">
    <source>
        <dbReference type="ARBA" id="ARBA00004141"/>
    </source>
</evidence>
<organism evidence="9 12">
    <name type="scientific">Lactobacillus selangorensis</name>
    <dbReference type="NCBI Taxonomy" id="81857"/>
    <lineage>
        <taxon>Bacteria</taxon>
        <taxon>Bacillati</taxon>
        <taxon>Bacillota</taxon>
        <taxon>Bacilli</taxon>
        <taxon>Lactobacillales</taxon>
        <taxon>Lactobacillaceae</taxon>
        <taxon>Lactobacillus</taxon>
    </lineage>
</organism>
<evidence type="ECO:0000256" key="2">
    <source>
        <dbReference type="ARBA" id="ARBA00022692"/>
    </source>
</evidence>
<dbReference type="SUPFAM" id="SSF81665">
    <property type="entry name" value="Calcium ATPase, transmembrane domain M"/>
    <property type="match status" value="1"/>
</dbReference>
<keyword evidence="5 7" id="KW-1133">Transmembrane helix</keyword>
<keyword evidence="3" id="KW-0547">Nucleotide-binding</keyword>
<dbReference type="GO" id="GO:0005524">
    <property type="term" value="F:ATP binding"/>
    <property type="evidence" value="ECO:0007669"/>
    <property type="project" value="UniProtKB-KW"/>
</dbReference>
<dbReference type="SUPFAM" id="SSF81653">
    <property type="entry name" value="Calcium ATPase, transduction domain A"/>
    <property type="match status" value="1"/>
</dbReference>
<dbReference type="Gene3D" id="3.40.1110.10">
    <property type="entry name" value="Calcium-transporting ATPase, cytoplasmic domain N"/>
    <property type="match status" value="1"/>
</dbReference>
<feature type="transmembrane region" description="Helical" evidence="7">
    <location>
        <begin position="239"/>
        <end position="264"/>
    </location>
</feature>
<dbReference type="PRINTS" id="PR00120">
    <property type="entry name" value="HATPASE"/>
</dbReference>
<dbReference type="InterPro" id="IPR059000">
    <property type="entry name" value="ATPase_P-type_domA"/>
</dbReference>
<evidence type="ECO:0000256" key="6">
    <source>
        <dbReference type="ARBA" id="ARBA00023136"/>
    </source>
</evidence>
<keyword evidence="2 7" id="KW-0812">Transmembrane</keyword>
<gene>
    <name evidence="9" type="ORF">IV38_GL000872</name>
    <name evidence="10" type="ORF">IV40_GL000981</name>
</gene>
<dbReference type="Gene3D" id="2.70.150.10">
    <property type="entry name" value="Calcium-transporting ATPase, cytoplasmic transduction domain A"/>
    <property type="match status" value="1"/>
</dbReference>
<dbReference type="Gene3D" id="3.40.50.1000">
    <property type="entry name" value="HAD superfamily/HAD-like"/>
    <property type="match status" value="1"/>
</dbReference>
<feature type="transmembrane region" description="Helical" evidence="7">
    <location>
        <begin position="698"/>
        <end position="719"/>
    </location>
</feature>
<dbReference type="InterPro" id="IPR008250">
    <property type="entry name" value="ATPase_P-typ_transduc_dom_A_sf"/>
</dbReference>
<dbReference type="InterPro" id="IPR023214">
    <property type="entry name" value="HAD_sf"/>
</dbReference>
<dbReference type="PRINTS" id="PR00119">
    <property type="entry name" value="CATATPASE"/>
</dbReference>
<evidence type="ECO:0000313" key="12">
    <source>
        <dbReference type="Proteomes" id="UP000051751"/>
    </source>
</evidence>
<feature type="transmembrane region" description="Helical" evidence="7">
    <location>
        <begin position="212"/>
        <end position="233"/>
    </location>
</feature>
<reference evidence="11 12" key="1">
    <citation type="journal article" date="2015" name="Genome Announc.">
        <title>Expanding the biotechnology potential of lactobacilli through comparative genomics of 213 strains and associated genera.</title>
        <authorList>
            <person name="Sun Z."/>
            <person name="Harris H.M."/>
            <person name="McCann A."/>
            <person name="Guo C."/>
            <person name="Argimon S."/>
            <person name="Zhang W."/>
            <person name="Yang X."/>
            <person name="Jeffery I.B."/>
            <person name="Cooney J.C."/>
            <person name="Kagawa T.F."/>
            <person name="Liu W."/>
            <person name="Song Y."/>
            <person name="Salvetti E."/>
            <person name="Wrobel A."/>
            <person name="Rasinkangas P."/>
            <person name="Parkhill J."/>
            <person name="Rea M.C."/>
            <person name="O'Sullivan O."/>
            <person name="Ritari J."/>
            <person name="Douillard F.P."/>
            <person name="Paul Ross R."/>
            <person name="Yang R."/>
            <person name="Briner A.E."/>
            <person name="Felis G.E."/>
            <person name="de Vos W.M."/>
            <person name="Barrangou R."/>
            <person name="Klaenhammer T.R."/>
            <person name="Caufield P.W."/>
            <person name="Cui Y."/>
            <person name="Zhang H."/>
            <person name="O'Toole P.W."/>
        </authorList>
    </citation>
    <scope>NUCLEOTIDE SEQUENCE [LARGE SCALE GENOMIC DNA]</scope>
    <source>
        <strain evidence="9 12">ATCC BAA-66</strain>
        <strain evidence="10 11">DSM 13344</strain>
    </source>
</reference>
<dbReference type="Pfam" id="PF00690">
    <property type="entry name" value="Cation_ATPase_N"/>
    <property type="match status" value="1"/>
</dbReference>
<dbReference type="Pfam" id="PF00122">
    <property type="entry name" value="E1-E2_ATPase"/>
    <property type="match status" value="1"/>
</dbReference>
<dbReference type="InterPro" id="IPR018303">
    <property type="entry name" value="ATPase_P-typ_P_site"/>
</dbReference>
<dbReference type="PATRIC" id="fig|81857.3.peg.874"/>
<dbReference type="GO" id="GO:0016887">
    <property type="term" value="F:ATP hydrolysis activity"/>
    <property type="evidence" value="ECO:0007669"/>
    <property type="project" value="InterPro"/>
</dbReference>
<dbReference type="Gene3D" id="1.20.1110.10">
    <property type="entry name" value="Calcium-transporting ATPase, transmembrane domain"/>
    <property type="match status" value="1"/>
</dbReference>
<evidence type="ECO:0000256" key="3">
    <source>
        <dbReference type="ARBA" id="ARBA00022741"/>
    </source>
</evidence>
<dbReference type="PROSITE" id="PS00154">
    <property type="entry name" value="ATPASE_E1_E2"/>
    <property type="match status" value="1"/>
</dbReference>
<dbReference type="InterPro" id="IPR004014">
    <property type="entry name" value="ATPase_P-typ_cation-transptr_N"/>
</dbReference>
<comment type="subcellular location">
    <subcellularLocation>
        <location evidence="1">Membrane</location>
        <topology evidence="1">Multi-pass membrane protein</topology>
    </subcellularLocation>
</comment>
<keyword evidence="4" id="KW-0067">ATP-binding</keyword>
<dbReference type="Proteomes" id="UP000051645">
    <property type="component" value="Unassembled WGS sequence"/>
</dbReference>
<evidence type="ECO:0000256" key="5">
    <source>
        <dbReference type="ARBA" id="ARBA00022989"/>
    </source>
</evidence>
<feature type="transmembrane region" description="Helical" evidence="7">
    <location>
        <begin position="63"/>
        <end position="82"/>
    </location>
</feature>